<evidence type="ECO:0000259" key="2">
    <source>
        <dbReference type="Pfam" id="PF20209"/>
    </source>
</evidence>
<accession>A0A165EWV9</accession>
<evidence type="ECO:0000313" key="3">
    <source>
        <dbReference type="EMBL" id="KZT55688.1"/>
    </source>
</evidence>
<dbReference type="OrthoDB" id="3257061at2759"/>
<reference evidence="3 4" key="1">
    <citation type="journal article" date="2016" name="Mol. Biol. Evol.">
        <title>Comparative Genomics of Early-Diverging Mushroom-Forming Fungi Provides Insights into the Origins of Lignocellulose Decay Capabilities.</title>
        <authorList>
            <person name="Nagy L.G."/>
            <person name="Riley R."/>
            <person name="Tritt A."/>
            <person name="Adam C."/>
            <person name="Daum C."/>
            <person name="Floudas D."/>
            <person name="Sun H."/>
            <person name="Yadav J.S."/>
            <person name="Pangilinan J."/>
            <person name="Larsson K.H."/>
            <person name="Matsuura K."/>
            <person name="Barry K."/>
            <person name="Labutti K."/>
            <person name="Kuo R."/>
            <person name="Ohm R.A."/>
            <person name="Bhattacharya S.S."/>
            <person name="Shirouzu T."/>
            <person name="Yoshinaga Y."/>
            <person name="Martin F.M."/>
            <person name="Grigoriev I.V."/>
            <person name="Hibbett D.S."/>
        </authorList>
    </citation>
    <scope>NUCLEOTIDE SEQUENCE [LARGE SCALE GENOMIC DNA]</scope>
    <source>
        <strain evidence="3 4">HHB12733</strain>
    </source>
</reference>
<dbReference type="InterPro" id="IPR046700">
    <property type="entry name" value="DUF6570"/>
</dbReference>
<feature type="region of interest" description="Disordered" evidence="1">
    <location>
        <begin position="187"/>
        <end position="217"/>
    </location>
</feature>
<organism evidence="3 4">
    <name type="scientific">Calocera cornea HHB12733</name>
    <dbReference type="NCBI Taxonomy" id="1353952"/>
    <lineage>
        <taxon>Eukaryota</taxon>
        <taxon>Fungi</taxon>
        <taxon>Dikarya</taxon>
        <taxon>Basidiomycota</taxon>
        <taxon>Agaricomycotina</taxon>
        <taxon>Dacrymycetes</taxon>
        <taxon>Dacrymycetales</taxon>
        <taxon>Dacrymycetaceae</taxon>
        <taxon>Calocera</taxon>
    </lineage>
</organism>
<evidence type="ECO:0000313" key="4">
    <source>
        <dbReference type="Proteomes" id="UP000076842"/>
    </source>
</evidence>
<gene>
    <name evidence="3" type="ORF">CALCODRAFT_509947</name>
</gene>
<feature type="domain" description="DUF6570" evidence="2">
    <location>
        <begin position="12"/>
        <end position="107"/>
    </location>
</feature>
<evidence type="ECO:0000256" key="1">
    <source>
        <dbReference type="SAM" id="MobiDB-lite"/>
    </source>
</evidence>
<dbReference type="EMBL" id="KV423990">
    <property type="protein sequence ID" value="KZT55688.1"/>
    <property type="molecule type" value="Genomic_DNA"/>
</dbReference>
<dbReference type="AlphaFoldDB" id="A0A165EWV9"/>
<sequence length="238" mass="27084">MYPKRKRFLAGGDPDSISRGMRGNVITFAINQDEIADMIKGGKFPRPMIILSTVIAVSFIGLMKMEEVRKSWIKKTFSVRRKLVWKALHWLKIHNRYYHDIELDDTAFWSRIDALPEDDVPMEILANVRQEDRSIGADIEDDSYNPERVDQDDVPIRNIGVEDMDMTKATQMEIMMHALANTSEATREGGYAVRHSSKPINDFGHPRKGESRNPADKNPMAAAFITLFPYGEGGPEDV</sequence>
<keyword evidence="4" id="KW-1185">Reference proteome</keyword>
<feature type="compositionally biased region" description="Basic and acidic residues" evidence="1">
    <location>
        <begin position="204"/>
        <end position="215"/>
    </location>
</feature>
<protein>
    <recommendedName>
        <fullName evidence="2">DUF6570 domain-containing protein</fullName>
    </recommendedName>
</protein>
<dbReference type="Proteomes" id="UP000076842">
    <property type="component" value="Unassembled WGS sequence"/>
</dbReference>
<dbReference type="Pfam" id="PF20209">
    <property type="entry name" value="DUF6570"/>
    <property type="match status" value="1"/>
</dbReference>
<proteinExistence type="predicted"/>
<dbReference type="STRING" id="1353952.A0A165EWV9"/>
<name>A0A165EWV9_9BASI</name>
<dbReference type="InParanoid" id="A0A165EWV9"/>